<dbReference type="GO" id="GO:0008170">
    <property type="term" value="F:N-methyltransferase activity"/>
    <property type="evidence" value="ECO:0007669"/>
    <property type="project" value="TreeGrafter"/>
</dbReference>
<organism evidence="5 6">
    <name type="scientific">Dictyocaulus viviparus</name>
    <name type="common">Bovine lungworm</name>
    <dbReference type="NCBI Taxonomy" id="29172"/>
    <lineage>
        <taxon>Eukaryota</taxon>
        <taxon>Metazoa</taxon>
        <taxon>Ecdysozoa</taxon>
        <taxon>Nematoda</taxon>
        <taxon>Chromadorea</taxon>
        <taxon>Rhabditida</taxon>
        <taxon>Rhabditina</taxon>
        <taxon>Rhabditomorpha</taxon>
        <taxon>Strongyloidea</taxon>
        <taxon>Metastrongylidae</taxon>
        <taxon>Dictyocaulus</taxon>
    </lineage>
</organism>
<evidence type="ECO:0000256" key="3">
    <source>
        <dbReference type="ARBA" id="ARBA00022679"/>
    </source>
</evidence>
<keyword evidence="3" id="KW-0808">Transferase</keyword>
<evidence type="ECO:0000313" key="6">
    <source>
        <dbReference type="Proteomes" id="UP000053766"/>
    </source>
</evidence>
<protein>
    <submittedName>
        <fullName evidence="5">NNMT/PNMT/TEMT family protein</fullName>
    </submittedName>
</protein>
<dbReference type="PANTHER" id="PTHR10867:SF38">
    <property type="entry name" value="NICOTINAMIDE N-METHYLTRANSFERASE"/>
    <property type="match status" value="1"/>
</dbReference>
<dbReference type="Gene3D" id="3.40.50.150">
    <property type="entry name" value="Vaccinia Virus protein VP39"/>
    <property type="match status" value="2"/>
</dbReference>
<name>A0A0D8YD45_DICVI</name>
<dbReference type="GO" id="GO:0005829">
    <property type="term" value="C:cytosol"/>
    <property type="evidence" value="ECO:0007669"/>
    <property type="project" value="TreeGrafter"/>
</dbReference>
<proteinExistence type="inferred from homology"/>
<dbReference type="InterPro" id="IPR029063">
    <property type="entry name" value="SAM-dependent_MTases_sf"/>
</dbReference>
<accession>A0A0D8YD45</accession>
<dbReference type="EMBL" id="KN716163">
    <property type="protein sequence ID" value="KJH52521.1"/>
    <property type="molecule type" value="Genomic_DNA"/>
</dbReference>
<reference evidence="6" key="2">
    <citation type="journal article" date="2016" name="Sci. Rep.">
        <title>Dictyocaulus viviparus genome, variome and transcriptome elucidate lungworm biology and support future intervention.</title>
        <authorList>
            <person name="McNulty S.N."/>
            <person name="Strube C."/>
            <person name="Rosa B.A."/>
            <person name="Martin J.C."/>
            <person name="Tyagi R."/>
            <person name="Choi Y.J."/>
            <person name="Wang Q."/>
            <person name="Hallsworth Pepin K."/>
            <person name="Zhang X."/>
            <person name="Ozersky P."/>
            <person name="Wilson R.K."/>
            <person name="Sternberg P.W."/>
            <person name="Gasser R.B."/>
            <person name="Mitreva M."/>
        </authorList>
    </citation>
    <scope>NUCLEOTIDE SEQUENCE [LARGE SCALE GENOMIC DNA]</scope>
    <source>
        <strain evidence="6">HannoverDv2000</strain>
    </source>
</reference>
<evidence type="ECO:0000256" key="2">
    <source>
        <dbReference type="ARBA" id="ARBA00022603"/>
    </source>
</evidence>
<dbReference type="STRING" id="29172.A0A0D8YD45"/>
<dbReference type="Proteomes" id="UP000053766">
    <property type="component" value="Unassembled WGS sequence"/>
</dbReference>
<dbReference type="PROSITE" id="PS51681">
    <property type="entry name" value="SAM_MT_NNMT_PNMT_TEMT"/>
    <property type="match status" value="1"/>
</dbReference>
<dbReference type="PANTHER" id="PTHR10867">
    <property type="entry name" value="NNMT/PNMT/TEMT FAMILY MEMBER"/>
    <property type="match status" value="1"/>
</dbReference>
<evidence type="ECO:0000256" key="4">
    <source>
        <dbReference type="ARBA" id="ARBA00022691"/>
    </source>
</evidence>
<dbReference type="SUPFAM" id="SSF53335">
    <property type="entry name" value="S-adenosyl-L-methionine-dependent methyltransferases"/>
    <property type="match status" value="1"/>
</dbReference>
<dbReference type="OrthoDB" id="10050085at2759"/>
<keyword evidence="4" id="KW-0949">S-adenosyl-L-methionine</keyword>
<keyword evidence="2" id="KW-0489">Methyltransferase</keyword>
<dbReference type="InterPro" id="IPR000940">
    <property type="entry name" value="NNMT_TEMT_trans"/>
</dbReference>
<evidence type="ECO:0000313" key="5">
    <source>
        <dbReference type="EMBL" id="KJH52521.1"/>
    </source>
</evidence>
<keyword evidence="6" id="KW-1185">Reference proteome</keyword>
<reference evidence="5 6" key="1">
    <citation type="submission" date="2013-11" db="EMBL/GenBank/DDBJ databases">
        <title>Draft genome of the bovine lungworm Dictyocaulus viviparus.</title>
        <authorList>
            <person name="Mitreva M."/>
        </authorList>
    </citation>
    <scope>NUCLEOTIDE SEQUENCE [LARGE SCALE GENOMIC DNA]</scope>
    <source>
        <strain evidence="5 6">HannoverDv2000</strain>
    </source>
</reference>
<evidence type="ECO:0000256" key="1">
    <source>
        <dbReference type="ARBA" id="ARBA00007996"/>
    </source>
</evidence>
<dbReference type="Pfam" id="PF01234">
    <property type="entry name" value="NNMT_PNMT_TEMT"/>
    <property type="match status" value="2"/>
</dbReference>
<sequence length="228" mass="25566">MRESIENGTRIALFALPVFAHIIRQSLEPKQRETLLDIGAGPTVYSALCFRDTVEKIFLSDYLLKNLDALKQWCNETTSHDWKPTIRVIKRTEGGLPVTMKEVEEIEAKARIAVKCGGIMYANVHEDPVVSDLAGQEVIQLKNDYFNNTIQLTEGGLPVTMKEVEEIEAKARIAVKCGGIMYANVHEDPVVSDLAGQEMDIVVTVFTLESACKTFMQYCQCMRNMAFV</sequence>
<comment type="similarity">
    <text evidence="1">Belongs to the class I-like SAM-binding methyltransferase superfamily. NNMT/PNMT/TEMT family.</text>
</comment>
<dbReference type="GO" id="GO:0032259">
    <property type="term" value="P:methylation"/>
    <property type="evidence" value="ECO:0007669"/>
    <property type="project" value="UniProtKB-KW"/>
</dbReference>
<dbReference type="AlphaFoldDB" id="A0A0D8YD45"/>
<gene>
    <name evidence="5" type="ORF">DICVIV_01231</name>
</gene>